<dbReference type="InterPro" id="IPR058240">
    <property type="entry name" value="rSAM_sf"/>
</dbReference>
<reference evidence="13" key="2">
    <citation type="submission" date="2015-06" db="EMBL/GenBank/DDBJ databases">
        <authorList>
            <person name="Parisi A."/>
            <person name="Chiara M."/>
            <person name="Florio D."/>
            <person name="Miccolupo A."/>
            <person name="Manzari C."/>
            <person name="Mion D."/>
            <person name="Caruso M."/>
            <person name="D'erchia A.M."/>
            <person name="Zanoni R."/>
        </authorList>
    </citation>
    <scope>NUCLEOTIDE SEQUENCE [LARGE SCALE GENOMIC DNA]</scope>
    <source>
        <strain evidence="13">73/13</strain>
    </source>
</reference>
<comment type="similarity">
    <text evidence="8">Belongs to the methylthiotransferase family. RimO subfamily.</text>
</comment>
<comment type="cofactor">
    <cofactor evidence="8">
        <name>[4Fe-4S] cluster</name>
        <dbReference type="ChEBI" id="CHEBI:49883"/>
    </cofactor>
    <text evidence="8">Binds 2 [4Fe-4S] clusters. One cluster is coordinated with 3 cysteines and an exchangeable S-adenosyl-L-methionine.</text>
</comment>
<comment type="caution">
    <text evidence="12">The sequence shown here is derived from an EMBL/GenBank/DDBJ whole genome shotgun (WGS) entry which is preliminary data.</text>
</comment>
<dbReference type="OrthoDB" id="9805215at2"/>
<evidence type="ECO:0000256" key="2">
    <source>
        <dbReference type="ARBA" id="ARBA00022490"/>
    </source>
</evidence>
<dbReference type="SFLD" id="SFLDG01082">
    <property type="entry name" value="B12-binding_domain_containing"/>
    <property type="match status" value="1"/>
</dbReference>
<dbReference type="Proteomes" id="UP000811399">
    <property type="component" value="Unassembled WGS sequence"/>
</dbReference>
<dbReference type="GO" id="GO:0035599">
    <property type="term" value="F:aspartic acid methylthiotransferase activity"/>
    <property type="evidence" value="ECO:0007669"/>
    <property type="project" value="TreeGrafter"/>
</dbReference>
<reference evidence="11" key="3">
    <citation type="submission" date="2019-07" db="EMBL/GenBank/DDBJ databases">
        <authorList>
            <person name="Miller W.G."/>
        </authorList>
    </citation>
    <scope>NUCLEOTIDE SEQUENCE</scope>
    <source>
        <strain evidence="11">52/13</strain>
    </source>
</reference>
<feature type="binding site" evidence="8">
    <location>
        <position position="45"/>
    </location>
    <ligand>
        <name>[4Fe-4S] cluster</name>
        <dbReference type="ChEBI" id="CHEBI:49883"/>
        <label>1</label>
    </ligand>
</feature>
<dbReference type="InterPro" id="IPR012340">
    <property type="entry name" value="NA-bd_OB-fold"/>
</dbReference>
<dbReference type="InterPro" id="IPR038135">
    <property type="entry name" value="Methylthiotransferase_N_sf"/>
</dbReference>
<dbReference type="InterPro" id="IPR013848">
    <property type="entry name" value="Methylthiotransferase_N"/>
</dbReference>
<dbReference type="Pfam" id="PF00919">
    <property type="entry name" value="UPF0004"/>
    <property type="match status" value="1"/>
</dbReference>
<evidence type="ECO:0000259" key="9">
    <source>
        <dbReference type="PROSITE" id="PS51449"/>
    </source>
</evidence>
<comment type="subcellular location">
    <subcellularLocation>
        <location evidence="8">Cytoplasm</location>
    </subcellularLocation>
</comment>
<dbReference type="GO" id="GO:0006400">
    <property type="term" value="P:tRNA modification"/>
    <property type="evidence" value="ECO:0007669"/>
    <property type="project" value="InterPro"/>
</dbReference>
<keyword evidence="12" id="KW-0689">Ribosomal protein</keyword>
<dbReference type="GO" id="GO:0005829">
    <property type="term" value="C:cytosol"/>
    <property type="evidence" value="ECO:0007669"/>
    <property type="project" value="TreeGrafter"/>
</dbReference>
<keyword evidence="2 8" id="KW-0963">Cytoplasm</keyword>
<evidence type="ECO:0000256" key="5">
    <source>
        <dbReference type="ARBA" id="ARBA00022723"/>
    </source>
</evidence>
<dbReference type="Gene3D" id="2.40.50.140">
    <property type="entry name" value="Nucleic acid-binding proteins"/>
    <property type="match status" value="1"/>
</dbReference>
<dbReference type="PROSITE" id="PS51918">
    <property type="entry name" value="RADICAL_SAM"/>
    <property type="match status" value="1"/>
</dbReference>
<evidence type="ECO:0000313" key="13">
    <source>
        <dbReference type="Proteomes" id="UP000237472"/>
    </source>
</evidence>
<dbReference type="EC" id="2.8.4.4" evidence="8"/>
<protein>
    <recommendedName>
        <fullName evidence="8">Ribosomal protein uS12 methylthiotransferase RimO</fullName>
        <shortName evidence="8">uS12 MTTase</shortName>
        <shortName evidence="8">uS12 methylthiotransferase</shortName>
        <ecNumber evidence="8">2.8.4.4</ecNumber>
    </recommendedName>
    <alternativeName>
        <fullName evidence="8">Ribosomal protein uS12 (aspartate-C(3))-methylthiotransferase</fullName>
    </alternativeName>
    <alternativeName>
        <fullName evidence="8">Ribosome maturation factor RimO</fullName>
    </alternativeName>
</protein>
<feature type="domain" description="Radical SAM core" evidence="10">
    <location>
        <begin position="132"/>
        <end position="360"/>
    </location>
</feature>
<reference evidence="12" key="1">
    <citation type="submission" date="2015-06" db="EMBL/GenBank/DDBJ databases">
        <authorList>
            <person name="Hoefler B.C."/>
            <person name="Straight P.D."/>
        </authorList>
    </citation>
    <scope>NUCLEOTIDE SEQUENCE [LARGE SCALE GENOMIC DNA]</scope>
    <source>
        <strain evidence="12">73/13</strain>
    </source>
</reference>
<feature type="binding site" evidence="8">
    <location>
        <position position="146"/>
    </location>
    <ligand>
        <name>[4Fe-4S] cluster</name>
        <dbReference type="ChEBI" id="CHEBI:49883"/>
        <label>2</label>
        <note>4Fe-4S-S-AdoMet</note>
    </ligand>
</feature>
<feature type="binding site" evidence="8">
    <location>
        <position position="153"/>
    </location>
    <ligand>
        <name>[4Fe-4S] cluster</name>
        <dbReference type="ChEBI" id="CHEBI:49883"/>
        <label>2</label>
        <note>4Fe-4S-S-AdoMet</note>
    </ligand>
</feature>
<evidence type="ECO:0000256" key="1">
    <source>
        <dbReference type="ARBA" id="ARBA00022485"/>
    </source>
</evidence>
<evidence type="ECO:0000259" key="10">
    <source>
        <dbReference type="PROSITE" id="PS51918"/>
    </source>
</evidence>
<comment type="catalytic activity">
    <reaction evidence="8">
        <text>L-aspartate(89)-[ribosomal protein uS12]-hydrogen + (sulfur carrier)-SH + AH2 + 2 S-adenosyl-L-methionine = 3-methylsulfanyl-L-aspartate(89)-[ribosomal protein uS12]-hydrogen + (sulfur carrier)-H + 5'-deoxyadenosine + L-methionine + A + S-adenosyl-L-homocysteine + 2 H(+)</text>
        <dbReference type="Rhea" id="RHEA:37087"/>
        <dbReference type="Rhea" id="RHEA-COMP:10460"/>
        <dbReference type="Rhea" id="RHEA-COMP:10461"/>
        <dbReference type="Rhea" id="RHEA-COMP:14737"/>
        <dbReference type="Rhea" id="RHEA-COMP:14739"/>
        <dbReference type="ChEBI" id="CHEBI:13193"/>
        <dbReference type="ChEBI" id="CHEBI:15378"/>
        <dbReference type="ChEBI" id="CHEBI:17319"/>
        <dbReference type="ChEBI" id="CHEBI:17499"/>
        <dbReference type="ChEBI" id="CHEBI:29917"/>
        <dbReference type="ChEBI" id="CHEBI:29961"/>
        <dbReference type="ChEBI" id="CHEBI:57844"/>
        <dbReference type="ChEBI" id="CHEBI:57856"/>
        <dbReference type="ChEBI" id="CHEBI:59789"/>
        <dbReference type="ChEBI" id="CHEBI:64428"/>
        <dbReference type="ChEBI" id="CHEBI:73599"/>
        <dbReference type="EC" id="2.8.4.4"/>
    </reaction>
</comment>
<comment type="function">
    <text evidence="8">Catalyzes the methylthiolation of an aspartic acid residue of ribosomal protein uS12.</text>
</comment>
<dbReference type="PROSITE" id="PS51449">
    <property type="entry name" value="MTTASE_N"/>
    <property type="match status" value="1"/>
</dbReference>
<keyword evidence="4 8" id="KW-0949">S-adenosyl-L-methionine</keyword>
<evidence type="ECO:0000256" key="7">
    <source>
        <dbReference type="ARBA" id="ARBA00023014"/>
    </source>
</evidence>
<accession>A0A2G4R6X8</accession>
<keyword evidence="6 8" id="KW-0408">Iron</keyword>
<keyword evidence="1 8" id="KW-0004">4Fe-4S</keyword>
<dbReference type="SMART" id="SM00729">
    <property type="entry name" value="Elp3"/>
    <property type="match status" value="1"/>
</dbReference>
<dbReference type="Proteomes" id="UP000237472">
    <property type="component" value="Unassembled WGS sequence"/>
</dbReference>
<feature type="domain" description="MTTase N-terminal" evidence="9">
    <location>
        <begin position="2"/>
        <end position="114"/>
    </location>
</feature>
<dbReference type="RefSeq" id="WP_099460865.1">
    <property type="nucleotide sequence ID" value="NZ_LDWY01000004.1"/>
</dbReference>
<dbReference type="SUPFAM" id="SSF102114">
    <property type="entry name" value="Radical SAM enzymes"/>
    <property type="match status" value="1"/>
</dbReference>
<dbReference type="CDD" id="cd01335">
    <property type="entry name" value="Radical_SAM"/>
    <property type="match status" value="1"/>
</dbReference>
<dbReference type="GO" id="GO:0103039">
    <property type="term" value="F:protein methylthiotransferase activity"/>
    <property type="evidence" value="ECO:0007669"/>
    <property type="project" value="UniProtKB-EC"/>
</dbReference>
<dbReference type="SFLD" id="SFLDF00274">
    <property type="entry name" value="ribosomal_protein_S12_methylth"/>
    <property type="match status" value="1"/>
</dbReference>
<dbReference type="InterPro" id="IPR023404">
    <property type="entry name" value="rSAM_horseshoe"/>
</dbReference>
<dbReference type="Pfam" id="PF04055">
    <property type="entry name" value="Radical_SAM"/>
    <property type="match status" value="1"/>
</dbReference>
<evidence type="ECO:0000313" key="12">
    <source>
        <dbReference type="EMBL" id="PHY92310.1"/>
    </source>
</evidence>
<feature type="binding site" evidence="8">
    <location>
        <position position="150"/>
    </location>
    <ligand>
        <name>[4Fe-4S] cluster</name>
        <dbReference type="ChEBI" id="CHEBI:49883"/>
        <label>2</label>
        <note>4Fe-4S-S-AdoMet</note>
    </ligand>
</feature>
<dbReference type="SFLD" id="SFLDS00029">
    <property type="entry name" value="Radical_SAM"/>
    <property type="match status" value="1"/>
</dbReference>
<keyword evidence="5 8" id="KW-0479">Metal-binding</keyword>
<dbReference type="PANTHER" id="PTHR43837:SF1">
    <property type="entry name" value="RIBOSOMAL PROTEIN US12 METHYLTHIOTRANSFERASE RIMO"/>
    <property type="match status" value="1"/>
</dbReference>
<keyword evidence="3 8" id="KW-0808">Transferase</keyword>
<evidence type="ECO:0000313" key="14">
    <source>
        <dbReference type="Proteomes" id="UP000811399"/>
    </source>
</evidence>
<dbReference type="Gene3D" id="3.80.30.20">
    <property type="entry name" value="tm_1862 like domain"/>
    <property type="match status" value="1"/>
</dbReference>
<dbReference type="InterPro" id="IPR007197">
    <property type="entry name" value="rSAM"/>
</dbReference>
<dbReference type="NCBIfam" id="TIGR01125">
    <property type="entry name" value="30S ribosomal protein S12 methylthiotransferase RimO"/>
    <property type="match status" value="1"/>
</dbReference>
<evidence type="ECO:0000256" key="6">
    <source>
        <dbReference type="ARBA" id="ARBA00023004"/>
    </source>
</evidence>
<dbReference type="Gene3D" id="3.40.50.12160">
    <property type="entry name" value="Methylthiotransferase, N-terminal domain"/>
    <property type="match status" value="1"/>
</dbReference>
<keyword evidence="14" id="KW-1185">Reference proteome</keyword>
<dbReference type="GO" id="GO:0005840">
    <property type="term" value="C:ribosome"/>
    <property type="evidence" value="ECO:0007669"/>
    <property type="project" value="UniProtKB-KW"/>
</dbReference>
<name>A0A2G4R6X8_9BACT</name>
<evidence type="ECO:0000256" key="3">
    <source>
        <dbReference type="ARBA" id="ARBA00022679"/>
    </source>
</evidence>
<dbReference type="InterPro" id="IPR020612">
    <property type="entry name" value="Methylthiotransferase_CS"/>
</dbReference>
<sequence>MPNLYLHSLGCNKNLVDSEIMLGRLENYTLCDEPSKADVLIVNTCGFIESAKKESIETILSLHKERKKNSLLVVTGCLMQRYKEELMKALPEVDLFTGVGDFEKIDTLILKKQNLFSTSTYLQEEGVKRVITGSNSHAFIKISEGCNQSCAFCAIPHFKGRLKSREISSIIKELESLIARGYKDFSFIAQDSSSYLFDKGQRNGLLRLIEEVEKLSGIRAARILYLYPSTLSEEVVHKIIASKVFVNYFDMPLQHISDKMLKIMKRGSKKEQILKLLKMMREANDSFLRTGFIVGHPGESEEDFKELCEFVEGFGFDRISVFGYSKEEDTLAFTMEQVPKKVINARLKILEQIVAKSLEKSFKKEVGQKRLVVCEGESSEGEFFIAGKDLRWDREIDGEILINESECGVLERGQIYECEITQALDVKLIAKALKLA</sequence>
<dbReference type="PROSITE" id="PS01278">
    <property type="entry name" value="MTTASE_RADICAL"/>
    <property type="match status" value="1"/>
</dbReference>
<gene>
    <name evidence="8 11" type="primary">rimO</name>
    <name evidence="12" type="ORF">AA994_00725</name>
    <name evidence="11" type="ORF">CVU5213_05220</name>
</gene>
<dbReference type="HAMAP" id="MF_01865">
    <property type="entry name" value="MTTase_RimO"/>
    <property type="match status" value="1"/>
</dbReference>
<evidence type="ECO:0000313" key="11">
    <source>
        <dbReference type="EMBL" id="MBS4241123.1"/>
    </source>
</evidence>
<evidence type="ECO:0000256" key="4">
    <source>
        <dbReference type="ARBA" id="ARBA00022691"/>
    </source>
</evidence>
<feature type="binding site" evidence="8">
    <location>
        <position position="77"/>
    </location>
    <ligand>
        <name>[4Fe-4S] cluster</name>
        <dbReference type="ChEBI" id="CHEBI:49883"/>
        <label>1</label>
    </ligand>
</feature>
<dbReference type="AlphaFoldDB" id="A0A2G4R6X8"/>
<dbReference type="EMBL" id="LDWY01000004">
    <property type="protein sequence ID" value="PHY92310.1"/>
    <property type="molecule type" value="Genomic_DNA"/>
</dbReference>
<keyword evidence="7 8" id="KW-0411">Iron-sulfur</keyword>
<dbReference type="InterPro" id="IPR005840">
    <property type="entry name" value="Ribosomal_uS12_MeSTrfase_RimO"/>
</dbReference>
<organism evidence="12 13">
    <name type="scientific">Campylobacter vulpis</name>
    <dbReference type="NCBI Taxonomy" id="1655500"/>
    <lineage>
        <taxon>Bacteria</taxon>
        <taxon>Pseudomonadati</taxon>
        <taxon>Campylobacterota</taxon>
        <taxon>Epsilonproteobacteria</taxon>
        <taxon>Campylobacterales</taxon>
        <taxon>Campylobacteraceae</taxon>
        <taxon>Campylobacter</taxon>
    </lineage>
</organism>
<dbReference type="SFLD" id="SFLDG01061">
    <property type="entry name" value="methylthiotransferase"/>
    <property type="match status" value="1"/>
</dbReference>
<reference evidence="11 14" key="4">
    <citation type="journal article" date="2021" name="Syst. Appl. Microbiol.">
        <title>nCampylobacter vulpis sp. nov. isolated from wild red foxes.</title>
        <authorList>
            <person name="Parisi A."/>
            <person name="Chiara M."/>
            <person name="Caffara M."/>
            <person name="Mion D."/>
            <person name="Miller W.G."/>
            <person name="Caruso M."/>
            <person name="Manzari C."/>
            <person name="Florio D."/>
            <person name="Capozzi L."/>
            <person name="D'Erchia A.M."/>
            <person name="Manzulli V."/>
            <person name="Zanoni R.G."/>
        </authorList>
    </citation>
    <scope>NUCLEOTIDE SEQUENCE [LARGE SCALE GENOMIC DNA]</scope>
    <source>
        <strain evidence="11 14">52/13</strain>
    </source>
</reference>
<proteinExistence type="inferred from homology"/>
<dbReference type="InterPro" id="IPR005839">
    <property type="entry name" value="Methylthiotransferase"/>
</dbReference>
<feature type="binding site" evidence="8">
    <location>
        <position position="11"/>
    </location>
    <ligand>
        <name>[4Fe-4S] cluster</name>
        <dbReference type="ChEBI" id="CHEBI:49883"/>
        <label>1</label>
    </ligand>
</feature>
<evidence type="ECO:0000256" key="8">
    <source>
        <dbReference type="HAMAP-Rule" id="MF_01865"/>
    </source>
</evidence>
<dbReference type="PANTHER" id="PTHR43837">
    <property type="entry name" value="RIBOSOMAL PROTEIN S12 METHYLTHIOTRANSFERASE RIMO"/>
    <property type="match status" value="1"/>
</dbReference>
<dbReference type="InterPro" id="IPR006638">
    <property type="entry name" value="Elp3/MiaA/NifB-like_rSAM"/>
</dbReference>
<dbReference type="GO" id="GO:0046872">
    <property type="term" value="F:metal ion binding"/>
    <property type="evidence" value="ECO:0007669"/>
    <property type="project" value="UniProtKB-KW"/>
</dbReference>
<dbReference type="GO" id="GO:0051539">
    <property type="term" value="F:4 iron, 4 sulfur cluster binding"/>
    <property type="evidence" value="ECO:0007669"/>
    <property type="project" value="UniProtKB-UniRule"/>
</dbReference>
<dbReference type="NCBIfam" id="TIGR00089">
    <property type="entry name" value="MiaB/RimO family radical SAM methylthiotransferase"/>
    <property type="match status" value="1"/>
</dbReference>
<keyword evidence="12" id="KW-0687">Ribonucleoprotein</keyword>
<dbReference type="EMBL" id="VJYU01000013">
    <property type="protein sequence ID" value="MBS4241123.1"/>
    <property type="molecule type" value="Genomic_DNA"/>
</dbReference>